<keyword evidence="3" id="KW-0805">Transcription regulation</keyword>
<dbReference type="GO" id="GO:0090575">
    <property type="term" value="C:RNA polymerase II transcription regulator complex"/>
    <property type="evidence" value="ECO:0007669"/>
    <property type="project" value="TreeGrafter"/>
</dbReference>
<dbReference type="Gene3D" id="1.20.5.170">
    <property type="match status" value="1"/>
</dbReference>
<feature type="region of interest" description="Disordered" evidence="7">
    <location>
        <begin position="23"/>
        <end position="79"/>
    </location>
</feature>
<dbReference type="STRING" id="576137.A0A1L7X263"/>
<dbReference type="AlphaFoldDB" id="A0A1L7X263"/>
<dbReference type="PANTHER" id="PTHR40621">
    <property type="entry name" value="TRANSCRIPTION FACTOR KAPC-RELATED"/>
    <property type="match status" value="1"/>
</dbReference>
<reference evidence="8 9" key="1">
    <citation type="submission" date="2016-03" db="EMBL/GenBank/DDBJ databases">
        <authorList>
            <person name="Ploux O."/>
        </authorList>
    </citation>
    <scope>NUCLEOTIDE SEQUENCE [LARGE SCALE GENOMIC DNA]</scope>
    <source>
        <strain evidence="8 9">UAMH 11012</strain>
    </source>
</reference>
<dbReference type="Proteomes" id="UP000184330">
    <property type="component" value="Unassembled WGS sequence"/>
</dbReference>
<evidence type="ECO:0000256" key="7">
    <source>
        <dbReference type="SAM" id="MobiDB-lite"/>
    </source>
</evidence>
<evidence type="ECO:0000313" key="8">
    <source>
        <dbReference type="EMBL" id="CZR59110.1"/>
    </source>
</evidence>
<feature type="compositionally biased region" description="Basic and acidic residues" evidence="7">
    <location>
        <begin position="280"/>
        <end position="292"/>
    </location>
</feature>
<organism evidence="8 9">
    <name type="scientific">Phialocephala subalpina</name>
    <dbReference type="NCBI Taxonomy" id="576137"/>
    <lineage>
        <taxon>Eukaryota</taxon>
        <taxon>Fungi</taxon>
        <taxon>Dikarya</taxon>
        <taxon>Ascomycota</taxon>
        <taxon>Pezizomycotina</taxon>
        <taxon>Leotiomycetes</taxon>
        <taxon>Helotiales</taxon>
        <taxon>Mollisiaceae</taxon>
        <taxon>Phialocephala</taxon>
        <taxon>Phialocephala fortinii species complex</taxon>
    </lineage>
</organism>
<dbReference type="GO" id="GO:0001228">
    <property type="term" value="F:DNA-binding transcription activator activity, RNA polymerase II-specific"/>
    <property type="evidence" value="ECO:0007669"/>
    <property type="project" value="TreeGrafter"/>
</dbReference>
<dbReference type="SUPFAM" id="SSF57959">
    <property type="entry name" value="Leucine zipper domain"/>
    <property type="match status" value="1"/>
</dbReference>
<evidence type="ECO:0000256" key="3">
    <source>
        <dbReference type="ARBA" id="ARBA00023015"/>
    </source>
</evidence>
<keyword evidence="4" id="KW-0238">DNA-binding</keyword>
<sequence>MTEESSGSFSAFWQKGVDKVSFKSVKFMPNTTKPGADKKSGSKTSAGDKDQDDGEGESSNLTQKQRRRAQVRKAQIEHRQRKENYVKHLEQDVINLREMIAQAETESVLFQHENEAIKSTLQKANVLAPPTSQFQTRAPPIPENPLPEGNFDFMDFATTLPTEPQQSDLSASISPPAQFYNWPTISSNSPEDMLISTSFDEWIDSTILQISPVHSHSSGNIPRREPDLDIYNFPNNFTNPHVTNPPPLNPPPHLNPPPISNINNLNQEALANLNLDASLDKPLPRLPDEGKDSTAQAPAAQAVTYPDLSTLAVNFILALEYPCRTHFHPPPASFDPKGKPTGHTLMASTLLYTSAPPSIYSTETNSPTENASWTAPSLELKQLYNMSKSLPKGDWEITPVQAWFLLTERYTVDELLGIGEGGKERGVGIGIGGRGGDGGVGQFGQGIGGRQEGVLERLKRGLGKLVDCFHFGAVMDEGRFWEVVEEELGVPKAKAAETGAGNEKGKEKEVQR</sequence>
<feature type="region of interest" description="Disordered" evidence="7">
    <location>
        <begin position="280"/>
        <end position="299"/>
    </location>
</feature>
<evidence type="ECO:0000313" key="9">
    <source>
        <dbReference type="Proteomes" id="UP000184330"/>
    </source>
</evidence>
<dbReference type="GO" id="GO:0000976">
    <property type="term" value="F:transcription cis-regulatory region binding"/>
    <property type="evidence" value="ECO:0007669"/>
    <property type="project" value="InterPro"/>
</dbReference>
<evidence type="ECO:0000256" key="1">
    <source>
        <dbReference type="ARBA" id="ARBA00004123"/>
    </source>
</evidence>
<dbReference type="InterPro" id="IPR050936">
    <property type="entry name" value="AP-1-like"/>
</dbReference>
<accession>A0A1L7X263</accession>
<dbReference type="InterPro" id="IPR046347">
    <property type="entry name" value="bZIP_sf"/>
</dbReference>
<proteinExistence type="inferred from homology"/>
<gene>
    <name evidence="8" type="ORF">PAC_09002</name>
</gene>
<dbReference type="EMBL" id="FJOG01000013">
    <property type="protein sequence ID" value="CZR59110.1"/>
    <property type="molecule type" value="Genomic_DNA"/>
</dbReference>
<comment type="similarity">
    <text evidence="2">Belongs to the bZIP family.</text>
</comment>
<name>A0A1L7X263_9HELO</name>
<evidence type="ECO:0000256" key="5">
    <source>
        <dbReference type="ARBA" id="ARBA00023163"/>
    </source>
</evidence>
<dbReference type="PANTHER" id="PTHR40621:SF11">
    <property type="entry name" value="TRANSCRIPTION FACTOR KAPC-RELATED"/>
    <property type="match status" value="1"/>
</dbReference>
<feature type="compositionally biased region" description="Basic and acidic residues" evidence="7">
    <location>
        <begin position="503"/>
        <end position="512"/>
    </location>
</feature>
<evidence type="ECO:0000256" key="4">
    <source>
        <dbReference type="ARBA" id="ARBA00023125"/>
    </source>
</evidence>
<keyword evidence="6" id="KW-0539">Nucleus</keyword>
<feature type="region of interest" description="Disordered" evidence="7">
    <location>
        <begin position="492"/>
        <end position="512"/>
    </location>
</feature>
<comment type="subcellular location">
    <subcellularLocation>
        <location evidence="1">Nucleus</location>
    </subcellularLocation>
</comment>
<dbReference type="CDD" id="cd14688">
    <property type="entry name" value="bZIP_YAP"/>
    <property type="match status" value="1"/>
</dbReference>
<dbReference type="OrthoDB" id="5218140at2759"/>
<evidence type="ECO:0000256" key="2">
    <source>
        <dbReference type="ARBA" id="ARBA00007163"/>
    </source>
</evidence>
<keyword evidence="9" id="KW-1185">Reference proteome</keyword>
<keyword evidence="5" id="KW-0804">Transcription</keyword>
<evidence type="ECO:0000256" key="6">
    <source>
        <dbReference type="ARBA" id="ARBA00023242"/>
    </source>
</evidence>
<protein>
    <recommendedName>
        <fullName evidence="10">BZIP domain-containing protein</fullName>
    </recommendedName>
</protein>
<evidence type="ECO:0008006" key="10">
    <source>
        <dbReference type="Google" id="ProtNLM"/>
    </source>
</evidence>